<dbReference type="Pfam" id="PF00459">
    <property type="entry name" value="Inositol_P"/>
    <property type="match status" value="1"/>
</dbReference>
<evidence type="ECO:0000313" key="5">
    <source>
        <dbReference type="Proteomes" id="UP001399917"/>
    </source>
</evidence>
<dbReference type="InterPro" id="IPR000760">
    <property type="entry name" value="Inositol_monophosphatase-like"/>
</dbReference>
<evidence type="ECO:0000256" key="3">
    <source>
        <dbReference type="ARBA" id="ARBA00022842"/>
    </source>
</evidence>
<name>A0ABP7JWL1_9RHOB</name>
<dbReference type="Gene3D" id="3.30.540.10">
    <property type="entry name" value="Fructose-1,6-Bisphosphatase, subunit A, domain 1"/>
    <property type="match status" value="1"/>
</dbReference>
<protein>
    <submittedName>
        <fullName evidence="4">3'(2'),5'-bisphosphate nucleotidase CysQ</fullName>
    </submittedName>
</protein>
<dbReference type="EMBL" id="BAABDF010000003">
    <property type="protein sequence ID" value="GAA3857249.1"/>
    <property type="molecule type" value="Genomic_DNA"/>
</dbReference>
<evidence type="ECO:0000313" key="4">
    <source>
        <dbReference type="EMBL" id="GAA3857249.1"/>
    </source>
</evidence>
<reference evidence="5" key="1">
    <citation type="journal article" date="2019" name="Int. J. Syst. Evol. Microbiol.">
        <title>The Global Catalogue of Microorganisms (GCM) 10K type strain sequencing project: providing services to taxonomists for standard genome sequencing and annotation.</title>
        <authorList>
            <consortium name="The Broad Institute Genomics Platform"/>
            <consortium name="The Broad Institute Genome Sequencing Center for Infectious Disease"/>
            <person name="Wu L."/>
            <person name="Ma J."/>
        </authorList>
    </citation>
    <scope>NUCLEOTIDE SEQUENCE [LARGE SCALE GENOMIC DNA]</scope>
    <source>
        <strain evidence="5">JCM 17190</strain>
    </source>
</reference>
<dbReference type="RefSeq" id="WP_344843081.1">
    <property type="nucleotide sequence ID" value="NZ_BAABDF010000003.1"/>
</dbReference>
<dbReference type="CDD" id="cd01638">
    <property type="entry name" value="CysQ"/>
    <property type="match status" value="1"/>
</dbReference>
<keyword evidence="2" id="KW-0479">Metal-binding</keyword>
<dbReference type="PANTHER" id="PTHR20854">
    <property type="entry name" value="INOSITOL MONOPHOSPHATASE"/>
    <property type="match status" value="1"/>
</dbReference>
<dbReference type="Proteomes" id="UP001399917">
    <property type="component" value="Unassembled WGS sequence"/>
</dbReference>
<dbReference type="PRINTS" id="PR00377">
    <property type="entry name" value="IMPHPHTASES"/>
</dbReference>
<keyword evidence="5" id="KW-1185">Reference proteome</keyword>
<organism evidence="4 5">
    <name type="scientific">Celeribacter arenosi</name>
    <dbReference type="NCBI Taxonomy" id="792649"/>
    <lineage>
        <taxon>Bacteria</taxon>
        <taxon>Pseudomonadati</taxon>
        <taxon>Pseudomonadota</taxon>
        <taxon>Alphaproteobacteria</taxon>
        <taxon>Rhodobacterales</taxon>
        <taxon>Roseobacteraceae</taxon>
        <taxon>Celeribacter</taxon>
    </lineage>
</organism>
<evidence type="ECO:0000256" key="1">
    <source>
        <dbReference type="ARBA" id="ARBA00009759"/>
    </source>
</evidence>
<evidence type="ECO:0000256" key="2">
    <source>
        <dbReference type="ARBA" id="ARBA00022723"/>
    </source>
</evidence>
<gene>
    <name evidence="4" type="ORF">GCM10022404_05170</name>
</gene>
<dbReference type="PANTHER" id="PTHR20854:SF4">
    <property type="entry name" value="INOSITOL-1-MONOPHOSPHATASE-RELATED"/>
    <property type="match status" value="1"/>
</dbReference>
<accession>A0ABP7JWL1</accession>
<keyword evidence="3" id="KW-0460">Magnesium</keyword>
<comment type="similarity">
    <text evidence="1">Belongs to the inositol monophosphatase superfamily.</text>
</comment>
<dbReference type="PROSITE" id="PS00630">
    <property type="entry name" value="IMP_2"/>
    <property type="match status" value="1"/>
</dbReference>
<proteinExistence type="inferred from homology"/>
<sequence length="259" mass="28486">MLSDLDLLKEAARIAGEVATPFWRCDPKTWEKDDGAGPVTEADFAVDEALLSHLTAARPDYGWLSEETADSPTRLERKKVFIIDPIDGTRSFIAGDKNWSHSLAIAEDGEITAAVVYLPLRERMFTAQKGKGAWLNDVVMHSSERSQVDGATVLTARPTLLAQHWTGGTPKFVRKFRPSLAYRMALVAQGRYDAMISLRATWEWDVAAGCLILSEAGGTAMDRHGNAPRFNRPDPRIDGLVAAGTPLAREIQMRLAVPN</sequence>
<dbReference type="SUPFAM" id="SSF56655">
    <property type="entry name" value="Carbohydrate phosphatase"/>
    <property type="match status" value="1"/>
</dbReference>
<dbReference type="InterPro" id="IPR020550">
    <property type="entry name" value="Inositol_monophosphatase_CS"/>
</dbReference>
<dbReference type="Gene3D" id="3.40.190.80">
    <property type="match status" value="1"/>
</dbReference>
<comment type="caution">
    <text evidence="4">The sequence shown here is derived from an EMBL/GenBank/DDBJ whole genome shotgun (WGS) entry which is preliminary data.</text>
</comment>